<feature type="transmembrane region" description="Helical" evidence="1">
    <location>
        <begin position="47"/>
        <end position="67"/>
    </location>
</feature>
<evidence type="ECO:0000313" key="2">
    <source>
        <dbReference type="EMBL" id="OZU89656.1"/>
    </source>
</evidence>
<reference evidence="2 3" key="1">
    <citation type="submission" date="2017-08" db="EMBL/GenBank/DDBJ databases">
        <title>Virgibacillus indicus sp. nov. and Virgibacillus profoundi sp. nov, two moderately halophilic bacteria isolated from marine sediment by using the Microfluidic Streak Plate.</title>
        <authorList>
            <person name="Xu B."/>
            <person name="Hu B."/>
            <person name="Wang J."/>
            <person name="Zhu Y."/>
            <person name="Huang L."/>
            <person name="Du W."/>
            <person name="Huang Y."/>
        </authorList>
    </citation>
    <scope>NUCLEOTIDE SEQUENCE [LARGE SCALE GENOMIC DNA]</scope>
    <source>
        <strain evidence="2 3">IO3-P2-C2</strain>
    </source>
</reference>
<dbReference type="AlphaFoldDB" id="A0A265NED5"/>
<dbReference type="OrthoDB" id="2972508at2"/>
<keyword evidence="1" id="KW-0472">Membrane</keyword>
<sequence>MDFINWYDWIQPTNPFASIFFGIISTLIITLVVWFETKGIKSTGIVFLAGLGVTIIGVILLNLIGYYS</sequence>
<keyword evidence="3" id="KW-1185">Reference proteome</keyword>
<proteinExistence type="predicted"/>
<keyword evidence="1" id="KW-0812">Transmembrane</keyword>
<comment type="caution">
    <text evidence="2">The sequence shown here is derived from an EMBL/GenBank/DDBJ whole genome shotgun (WGS) entry which is preliminary data.</text>
</comment>
<evidence type="ECO:0000256" key="1">
    <source>
        <dbReference type="SAM" id="Phobius"/>
    </source>
</evidence>
<keyword evidence="1" id="KW-1133">Transmembrane helix</keyword>
<dbReference type="EMBL" id="NPMS01000001">
    <property type="protein sequence ID" value="OZU89656.1"/>
    <property type="molecule type" value="Genomic_DNA"/>
</dbReference>
<gene>
    <name evidence="2" type="ORF">CIL03_00505</name>
</gene>
<accession>A0A265NED5</accession>
<organism evidence="2 3">
    <name type="scientific">Virgibacillus indicus</name>
    <dbReference type="NCBI Taxonomy" id="2024554"/>
    <lineage>
        <taxon>Bacteria</taxon>
        <taxon>Bacillati</taxon>
        <taxon>Bacillota</taxon>
        <taxon>Bacilli</taxon>
        <taxon>Bacillales</taxon>
        <taxon>Bacillaceae</taxon>
        <taxon>Virgibacillus</taxon>
    </lineage>
</organism>
<dbReference type="RefSeq" id="WP_094883257.1">
    <property type="nucleotide sequence ID" value="NZ_NPMS01000001.1"/>
</dbReference>
<protein>
    <submittedName>
        <fullName evidence="2">Uncharacterized protein</fullName>
    </submittedName>
</protein>
<evidence type="ECO:0000313" key="3">
    <source>
        <dbReference type="Proteomes" id="UP000216498"/>
    </source>
</evidence>
<feature type="transmembrane region" description="Helical" evidence="1">
    <location>
        <begin position="16"/>
        <end position="35"/>
    </location>
</feature>
<dbReference type="Proteomes" id="UP000216498">
    <property type="component" value="Unassembled WGS sequence"/>
</dbReference>
<name>A0A265NED5_9BACI</name>